<dbReference type="eggNOG" id="COG0159">
    <property type="taxonomic scope" value="Bacteria"/>
</dbReference>
<dbReference type="Proteomes" id="UP000003374">
    <property type="component" value="Unassembled WGS sequence"/>
</dbReference>
<dbReference type="InterPro" id="IPR002028">
    <property type="entry name" value="Trp_synthase_suA"/>
</dbReference>
<dbReference type="RefSeq" id="WP_004998956.1">
    <property type="nucleotide sequence ID" value="NZ_CH672427.1"/>
</dbReference>
<feature type="active site" description="Proton acceptor" evidence="9">
    <location>
        <position position="60"/>
    </location>
</feature>
<dbReference type="AlphaFoldDB" id="A4BRV7"/>
<evidence type="ECO:0000256" key="5">
    <source>
        <dbReference type="ARBA" id="ARBA00022822"/>
    </source>
</evidence>
<keyword evidence="12" id="KW-1185">Reference proteome</keyword>
<dbReference type="STRING" id="314278.NB231_00959"/>
<evidence type="ECO:0000256" key="7">
    <source>
        <dbReference type="ARBA" id="ARBA00023239"/>
    </source>
</evidence>
<evidence type="ECO:0000256" key="10">
    <source>
        <dbReference type="RuleBase" id="RU003662"/>
    </source>
</evidence>
<comment type="pathway">
    <text evidence="2 9">Amino-acid biosynthesis; L-tryptophan biosynthesis; L-tryptophan from chorismate: step 5/5.</text>
</comment>
<dbReference type="FunFam" id="3.20.20.70:FF:000037">
    <property type="entry name" value="Tryptophan synthase alpha chain"/>
    <property type="match status" value="1"/>
</dbReference>
<evidence type="ECO:0000256" key="4">
    <source>
        <dbReference type="ARBA" id="ARBA00022605"/>
    </source>
</evidence>
<keyword evidence="7 9" id="KW-0456">Lyase</keyword>
<dbReference type="PANTHER" id="PTHR43406">
    <property type="entry name" value="TRYPTOPHAN SYNTHASE, ALPHA CHAIN"/>
    <property type="match status" value="1"/>
</dbReference>
<dbReference type="EMBL" id="AAOF01000008">
    <property type="protein sequence ID" value="EAR21436.1"/>
    <property type="molecule type" value="Genomic_DNA"/>
</dbReference>
<comment type="similarity">
    <text evidence="9 10">Belongs to the TrpA family.</text>
</comment>
<dbReference type="OrthoDB" id="9804578at2"/>
<keyword evidence="6 9" id="KW-0057">Aromatic amino acid biosynthesis</keyword>
<comment type="function">
    <text evidence="1 9">The alpha subunit is responsible for the aldol cleavage of indoleglycerol phosphate to indole and glyceraldehyde 3-phosphate.</text>
</comment>
<proteinExistence type="inferred from homology"/>
<sequence length="278" mass="29819">MNRIERRFAACRERGRKALIPYIAGGDPQPDATVPLLQALVEGGADILEVGIPFSDPMADGQVIQAACERALVHRVNIRRILEMVREFRVDDVHTPVVLMGYLNPIEQMGYAVFAREAAAAGVDGILCVDLPPEESGPFVETLQANQLDPIWLIAPTTQAGRMHRICEVARGFVYYVSLKGVTGADSLDVSDVAVHVASIRTATQLPVGVGFGVRDAAAAARIAAVADAVVVGSALVARIETHQSQPEVMYDVVRELIADMRRAMDAAVVKSALGAEQ</sequence>
<dbReference type="Gene3D" id="3.20.20.70">
    <property type="entry name" value="Aldolase class I"/>
    <property type="match status" value="1"/>
</dbReference>
<keyword evidence="5 9" id="KW-0822">Tryptophan biosynthesis</keyword>
<evidence type="ECO:0000256" key="9">
    <source>
        <dbReference type="HAMAP-Rule" id="MF_00131"/>
    </source>
</evidence>
<organism evidence="11 12">
    <name type="scientific">Nitrococcus mobilis Nb-231</name>
    <dbReference type="NCBI Taxonomy" id="314278"/>
    <lineage>
        <taxon>Bacteria</taxon>
        <taxon>Pseudomonadati</taxon>
        <taxon>Pseudomonadota</taxon>
        <taxon>Gammaproteobacteria</taxon>
        <taxon>Chromatiales</taxon>
        <taxon>Ectothiorhodospiraceae</taxon>
        <taxon>Nitrococcus</taxon>
    </lineage>
</organism>
<dbReference type="HAMAP" id="MF_00131">
    <property type="entry name" value="Trp_synth_alpha"/>
    <property type="match status" value="1"/>
</dbReference>
<comment type="catalytic activity">
    <reaction evidence="8 9">
        <text>(1S,2R)-1-C-(indol-3-yl)glycerol 3-phosphate + L-serine = D-glyceraldehyde 3-phosphate + L-tryptophan + H2O</text>
        <dbReference type="Rhea" id="RHEA:10532"/>
        <dbReference type="ChEBI" id="CHEBI:15377"/>
        <dbReference type="ChEBI" id="CHEBI:33384"/>
        <dbReference type="ChEBI" id="CHEBI:57912"/>
        <dbReference type="ChEBI" id="CHEBI:58866"/>
        <dbReference type="ChEBI" id="CHEBI:59776"/>
        <dbReference type="EC" id="4.2.1.20"/>
    </reaction>
</comment>
<dbReference type="Pfam" id="PF00290">
    <property type="entry name" value="Trp_syntA"/>
    <property type="match status" value="1"/>
</dbReference>
<reference evidence="11 12" key="1">
    <citation type="submission" date="2006-02" db="EMBL/GenBank/DDBJ databases">
        <authorList>
            <person name="Waterbury J."/>
            <person name="Ferriera S."/>
            <person name="Johnson J."/>
            <person name="Kravitz S."/>
            <person name="Halpern A."/>
            <person name="Remington K."/>
            <person name="Beeson K."/>
            <person name="Tran B."/>
            <person name="Rogers Y.-H."/>
            <person name="Friedman R."/>
            <person name="Venter J.C."/>
        </authorList>
    </citation>
    <scope>NUCLEOTIDE SEQUENCE [LARGE SCALE GENOMIC DNA]</scope>
    <source>
        <strain evidence="11 12">Nb-231</strain>
    </source>
</reference>
<keyword evidence="4 9" id="KW-0028">Amino-acid biosynthesis</keyword>
<dbReference type="PANTHER" id="PTHR43406:SF1">
    <property type="entry name" value="TRYPTOPHAN SYNTHASE ALPHA CHAIN, CHLOROPLASTIC"/>
    <property type="match status" value="1"/>
</dbReference>
<gene>
    <name evidence="9" type="primary">trpA</name>
    <name evidence="11" type="ORF">NB231_00959</name>
</gene>
<protein>
    <recommendedName>
        <fullName evidence="9">Tryptophan synthase alpha chain</fullName>
        <ecNumber evidence="9">4.2.1.20</ecNumber>
    </recommendedName>
</protein>
<evidence type="ECO:0000313" key="11">
    <source>
        <dbReference type="EMBL" id="EAR21436.1"/>
    </source>
</evidence>
<name>A4BRV7_9GAMM</name>
<dbReference type="InterPro" id="IPR013785">
    <property type="entry name" value="Aldolase_TIM"/>
</dbReference>
<evidence type="ECO:0000313" key="12">
    <source>
        <dbReference type="Proteomes" id="UP000003374"/>
    </source>
</evidence>
<dbReference type="SUPFAM" id="SSF51366">
    <property type="entry name" value="Ribulose-phoshate binding barrel"/>
    <property type="match status" value="1"/>
</dbReference>
<dbReference type="PROSITE" id="PS00167">
    <property type="entry name" value="TRP_SYNTHASE_ALPHA"/>
    <property type="match status" value="1"/>
</dbReference>
<feature type="active site" description="Proton acceptor" evidence="9">
    <location>
        <position position="49"/>
    </location>
</feature>
<comment type="caution">
    <text evidence="11">The sequence shown here is derived from an EMBL/GenBank/DDBJ whole genome shotgun (WGS) entry which is preliminary data.</text>
</comment>
<dbReference type="InterPro" id="IPR018204">
    <property type="entry name" value="Trp_synthase_alpha_AS"/>
</dbReference>
<evidence type="ECO:0000256" key="3">
    <source>
        <dbReference type="ARBA" id="ARBA00011270"/>
    </source>
</evidence>
<dbReference type="CDD" id="cd04724">
    <property type="entry name" value="Tryptophan_synthase_alpha"/>
    <property type="match status" value="1"/>
</dbReference>
<dbReference type="EC" id="4.2.1.20" evidence="9"/>
<evidence type="ECO:0000256" key="6">
    <source>
        <dbReference type="ARBA" id="ARBA00023141"/>
    </source>
</evidence>
<accession>A4BRV7</accession>
<dbReference type="GO" id="GO:0005829">
    <property type="term" value="C:cytosol"/>
    <property type="evidence" value="ECO:0007669"/>
    <property type="project" value="TreeGrafter"/>
</dbReference>
<dbReference type="UniPathway" id="UPA00035">
    <property type="reaction ID" value="UER00044"/>
</dbReference>
<comment type="subunit">
    <text evidence="3 9">Tetramer of two alpha and two beta chains.</text>
</comment>
<evidence type="ECO:0000256" key="8">
    <source>
        <dbReference type="ARBA" id="ARBA00049047"/>
    </source>
</evidence>
<dbReference type="NCBIfam" id="TIGR00262">
    <property type="entry name" value="trpA"/>
    <property type="match status" value="1"/>
</dbReference>
<dbReference type="HOGENOM" id="CLU_016734_0_0_6"/>
<evidence type="ECO:0000256" key="1">
    <source>
        <dbReference type="ARBA" id="ARBA00003365"/>
    </source>
</evidence>
<dbReference type="GO" id="GO:0004834">
    <property type="term" value="F:tryptophan synthase activity"/>
    <property type="evidence" value="ECO:0007669"/>
    <property type="project" value="UniProtKB-UniRule"/>
</dbReference>
<dbReference type="InterPro" id="IPR011060">
    <property type="entry name" value="RibuloseP-bd_barrel"/>
</dbReference>
<evidence type="ECO:0000256" key="2">
    <source>
        <dbReference type="ARBA" id="ARBA00004733"/>
    </source>
</evidence>